<reference evidence="2 3" key="1">
    <citation type="submission" date="2017-03" db="EMBL/GenBank/DDBJ databases">
        <title>Genomes of endolithic fungi from Antarctica.</title>
        <authorList>
            <person name="Coleine C."/>
            <person name="Masonjones S."/>
            <person name="Stajich J.E."/>
        </authorList>
    </citation>
    <scope>NUCLEOTIDE SEQUENCE [LARGE SCALE GENOMIC DNA]</scope>
    <source>
        <strain evidence="2 3">CCFEE 5187</strain>
    </source>
</reference>
<proteinExistence type="predicted"/>
<comment type="caution">
    <text evidence="2">The sequence shown here is derived from an EMBL/GenBank/DDBJ whole genome shotgun (WGS) entry which is preliminary data.</text>
</comment>
<feature type="compositionally biased region" description="Polar residues" evidence="1">
    <location>
        <begin position="129"/>
        <end position="138"/>
    </location>
</feature>
<feature type="non-terminal residue" evidence="2">
    <location>
        <position position="161"/>
    </location>
</feature>
<name>A0A4U0VWJ1_9PEZI</name>
<dbReference type="EMBL" id="NAJN01002355">
    <property type="protein sequence ID" value="TKA53903.1"/>
    <property type="molecule type" value="Genomic_DNA"/>
</dbReference>
<evidence type="ECO:0000313" key="2">
    <source>
        <dbReference type="EMBL" id="TKA53903.1"/>
    </source>
</evidence>
<dbReference type="STRING" id="331657.A0A4U0VWJ1"/>
<gene>
    <name evidence="2" type="ORF">B0A49_13347</name>
</gene>
<accession>A0A4U0VWJ1</accession>
<keyword evidence="3" id="KW-1185">Reference proteome</keyword>
<dbReference type="OrthoDB" id="5369841at2759"/>
<feature type="compositionally biased region" description="Polar residues" evidence="1">
    <location>
        <begin position="27"/>
        <end position="37"/>
    </location>
</feature>
<evidence type="ECO:0000256" key="1">
    <source>
        <dbReference type="SAM" id="MobiDB-lite"/>
    </source>
</evidence>
<dbReference type="Proteomes" id="UP000308768">
    <property type="component" value="Unassembled WGS sequence"/>
</dbReference>
<dbReference type="AlphaFoldDB" id="A0A4U0VWJ1"/>
<organism evidence="2 3">
    <name type="scientific">Cryomyces minteri</name>
    <dbReference type="NCBI Taxonomy" id="331657"/>
    <lineage>
        <taxon>Eukaryota</taxon>
        <taxon>Fungi</taxon>
        <taxon>Dikarya</taxon>
        <taxon>Ascomycota</taxon>
        <taxon>Pezizomycotina</taxon>
        <taxon>Dothideomycetes</taxon>
        <taxon>Dothideomycetes incertae sedis</taxon>
        <taxon>Cryomyces</taxon>
    </lineage>
</organism>
<evidence type="ECO:0000313" key="3">
    <source>
        <dbReference type="Proteomes" id="UP000308768"/>
    </source>
</evidence>
<feature type="compositionally biased region" description="Low complexity" evidence="1">
    <location>
        <begin position="82"/>
        <end position="93"/>
    </location>
</feature>
<protein>
    <submittedName>
        <fullName evidence="2">Uncharacterized protein</fullName>
    </submittedName>
</protein>
<feature type="region of interest" description="Disordered" evidence="1">
    <location>
        <begin position="20"/>
        <end position="161"/>
    </location>
</feature>
<sequence>MVHSVHPKLSLGALSTKIESKEIAEPSPSQITPSRAGSSPAAWGSWRREGSQSSNPDWANANKRKESGMKVLKPKPASRMLPGNTPTPGSPSTAQSRFFPEGRRTSTADNEPSLKSPEFGDVSHPANARESQPLSTTAIKPRPANPVGSASAFAWLNSGAS</sequence>